<evidence type="ECO:0008006" key="3">
    <source>
        <dbReference type="Google" id="ProtNLM"/>
    </source>
</evidence>
<reference evidence="2" key="1">
    <citation type="submission" date="2016-08" db="EMBL/GenBank/DDBJ databases">
        <title>Molecular Characterization of plasmids with Antimicrobial Resistant Genes and Type IV Secretion System in Duck Isolate of Pasteurella multocida.</title>
        <authorList>
            <person name="Zhu D.-K."/>
            <person name="Zhou W.-S."/>
            <person name="Wang M.-S."/>
            <person name="Cheng A.-C."/>
        </authorList>
    </citation>
    <scope>NUCLEOTIDE SEQUENCE</scope>
    <source>
        <strain evidence="2">RCAD0259</strain>
        <plasmid evidence="2">pRCADGH-2</plasmid>
    </source>
</reference>
<organism evidence="2">
    <name type="scientific">Pasteurella multocida</name>
    <dbReference type="NCBI Taxonomy" id="747"/>
    <lineage>
        <taxon>Bacteria</taxon>
        <taxon>Pseudomonadati</taxon>
        <taxon>Pseudomonadota</taxon>
        <taxon>Gammaproteobacteria</taxon>
        <taxon>Pasteurellales</taxon>
        <taxon>Pasteurellaceae</taxon>
        <taxon>Pasteurella</taxon>
    </lineage>
</organism>
<dbReference type="AlphaFoldDB" id="A0A1X9ZDQ8"/>
<proteinExistence type="predicted"/>
<evidence type="ECO:0000256" key="1">
    <source>
        <dbReference type="SAM" id="MobiDB-lite"/>
    </source>
</evidence>
<feature type="region of interest" description="Disordered" evidence="1">
    <location>
        <begin position="27"/>
        <end position="47"/>
    </location>
</feature>
<name>A0A1X9ZDQ8_PASMD</name>
<keyword evidence="2" id="KW-0614">Plasmid</keyword>
<protein>
    <recommendedName>
        <fullName evidence="3">Lipoprotein</fullName>
    </recommendedName>
</protein>
<gene>
    <name evidence="2" type="ORF">pRCADGH-2_010</name>
</gene>
<sequence length="47" mass="5395">MQKIHKLCLFFVLFNLVGCSSSWPDDLKGTSFEPVNKTMQPQGEHKK</sequence>
<dbReference type="EMBL" id="KX753679">
    <property type="protein sequence ID" value="ARS43342.1"/>
    <property type="molecule type" value="Genomic_DNA"/>
</dbReference>
<accession>A0A1X9ZDQ8</accession>
<geneLocation type="plasmid" evidence="2">
    <name>pRCADGH-2</name>
</geneLocation>
<evidence type="ECO:0000313" key="2">
    <source>
        <dbReference type="EMBL" id="ARS43342.1"/>
    </source>
</evidence>